<organism evidence="3">
    <name type="scientific">Vanderwaltozyma polyspora (strain ATCC 22028 / DSM 70294 / BCRC 21397 / CBS 2163 / NBRC 10782 / NRRL Y-8283 / UCD 57-17)</name>
    <name type="common">Kluyveromyces polysporus</name>
    <dbReference type="NCBI Taxonomy" id="436907"/>
    <lineage>
        <taxon>Eukaryota</taxon>
        <taxon>Fungi</taxon>
        <taxon>Dikarya</taxon>
        <taxon>Ascomycota</taxon>
        <taxon>Saccharomycotina</taxon>
        <taxon>Saccharomycetes</taxon>
        <taxon>Saccharomycetales</taxon>
        <taxon>Saccharomycetaceae</taxon>
        <taxon>Vanderwaltozyma</taxon>
    </lineage>
</organism>
<sequence>MTSDHDSIDGIVDLLTRRDILSHERVLIKSTVAISSDEEFLSGPLNQFPIKKITIPEYTIEKAQDTPGCCYIMSKRDPQGEKKIKQNGELLCGRKFLFNTFKLKTRNNNVLVLVNDLISSLQLDYNEEKFLEEYNQLLPLEASLSEREFLKDKNLIPIDYPTEKPIKFIVARVAFVQFGASIIVAGTRIIDDYWETVAKDEGFTSHHRVFKFTDKLFKLYLSLQPGFNITNSSNKNHDENLELINENSNINYNLEELENPSLTVIEQTSADVRKEYLARFSKGEPMTFSVPGQNINGSLDISNQYKIPKYHNRYSFQQATQMNAMDLPIFESPESIRNNADNESDLNSPTVMPSSKSNSPSIPMLEIQHPSTTKPVRRMVSCLLDSGNDTKFDKKSSKSDLLDISQETKITDDSLTINGWKFGILPILSKDMETTNSTKYAASGLPYFDKEKLIPRLKKLTPNQIKELEHMHDAVSVSGGLQTARSVRQNKWFKYWQYKSGVPVGLKKYQYKYFKDVYLKEILSKETSYTEYDEVTNTDRTYITAKIPGANFLDNSNIKNFSPPYGVPPKKLQS</sequence>
<dbReference type="Pfam" id="PF08624">
    <property type="entry name" value="CRC_subunit"/>
    <property type="match status" value="1"/>
</dbReference>
<dbReference type="GeneID" id="5547155"/>
<gene>
    <name evidence="2" type="ORF">Kpol_1023p2</name>
</gene>
<dbReference type="PhylomeDB" id="A7TFM5"/>
<dbReference type="InParanoid" id="A7TFM5"/>
<dbReference type="FunCoup" id="A7TFM5">
    <property type="interactions" value="217"/>
</dbReference>
<evidence type="ECO:0000313" key="3">
    <source>
        <dbReference type="Proteomes" id="UP000000267"/>
    </source>
</evidence>
<accession>A7TFM5</accession>
<dbReference type="OMA" id="YWQYKAG"/>
<evidence type="ECO:0000256" key="1">
    <source>
        <dbReference type="SAM" id="MobiDB-lite"/>
    </source>
</evidence>
<dbReference type="OrthoDB" id="5598844at2759"/>
<dbReference type="RefSeq" id="XP_001646691.1">
    <property type="nucleotide sequence ID" value="XM_001646641.1"/>
</dbReference>
<dbReference type="AlphaFoldDB" id="A7TFM5"/>
<dbReference type="HOGENOM" id="CLU_493537_0_0_1"/>
<feature type="compositionally biased region" description="Polar residues" evidence="1">
    <location>
        <begin position="335"/>
        <end position="361"/>
    </location>
</feature>
<keyword evidence="3" id="KW-1185">Reference proteome</keyword>
<name>A7TFM5_VANPO</name>
<dbReference type="KEGG" id="vpo:Kpol_1023p2"/>
<dbReference type="Proteomes" id="UP000000267">
    <property type="component" value="Unassembled WGS sequence"/>
</dbReference>
<dbReference type="InterPro" id="IPR013933">
    <property type="entry name" value="CRC_Rsc7/Swp82"/>
</dbReference>
<dbReference type="GO" id="GO:0005829">
    <property type="term" value="C:cytosol"/>
    <property type="evidence" value="ECO:0007669"/>
    <property type="project" value="EnsemblFungi"/>
</dbReference>
<evidence type="ECO:0000313" key="2">
    <source>
        <dbReference type="EMBL" id="EDO18833.1"/>
    </source>
</evidence>
<dbReference type="GO" id="GO:0006338">
    <property type="term" value="P:chromatin remodeling"/>
    <property type="evidence" value="ECO:0007669"/>
    <property type="project" value="EnsemblFungi"/>
</dbReference>
<protein>
    <submittedName>
        <fullName evidence="2">Uncharacterized protein</fullName>
    </submittedName>
</protein>
<dbReference type="STRING" id="436907.A7TFM5"/>
<dbReference type="GO" id="GO:0006357">
    <property type="term" value="P:regulation of transcription by RNA polymerase II"/>
    <property type="evidence" value="ECO:0007669"/>
    <property type="project" value="EnsemblFungi"/>
</dbReference>
<proteinExistence type="predicted"/>
<dbReference type="GO" id="GO:0016514">
    <property type="term" value="C:SWI/SNF complex"/>
    <property type="evidence" value="ECO:0007669"/>
    <property type="project" value="EnsemblFungi"/>
</dbReference>
<feature type="region of interest" description="Disordered" evidence="1">
    <location>
        <begin position="335"/>
        <end position="362"/>
    </location>
</feature>
<dbReference type="eggNOG" id="ENOG502QVDZ">
    <property type="taxonomic scope" value="Eukaryota"/>
</dbReference>
<reference evidence="2 3" key="1">
    <citation type="journal article" date="2007" name="Proc. Natl. Acad. Sci. U.S.A.">
        <title>Independent sorting-out of thousands of duplicated gene pairs in two yeast species descended from a whole-genome duplication.</title>
        <authorList>
            <person name="Scannell D.R."/>
            <person name="Frank A.C."/>
            <person name="Conant G.C."/>
            <person name="Byrne K.P."/>
            <person name="Woolfit M."/>
            <person name="Wolfe K.H."/>
        </authorList>
    </citation>
    <scope>NUCLEOTIDE SEQUENCE [LARGE SCALE GENOMIC DNA]</scope>
    <source>
        <strain evidence="3">ATCC 22028 / DSM 70294 / BCRC 21397 / CBS 2163 / NBRC 10782 / NRRL Y-8283 / UCD 57-17</strain>
    </source>
</reference>
<dbReference type="EMBL" id="DS480384">
    <property type="protein sequence ID" value="EDO18833.1"/>
    <property type="molecule type" value="Genomic_DNA"/>
</dbReference>